<dbReference type="InterPro" id="IPR050411">
    <property type="entry name" value="AlphaKG_dependent_hydroxylases"/>
</dbReference>
<keyword evidence="9" id="KW-1185">Reference proteome</keyword>
<comment type="caution">
    <text evidence="8">The sequence shown here is derived from an EMBL/GenBank/DDBJ whole genome shotgun (WGS) entry which is preliminary data.</text>
</comment>
<organism evidence="8 9">
    <name type="scientific">Fusarium agapanthi</name>
    <dbReference type="NCBI Taxonomy" id="1803897"/>
    <lineage>
        <taxon>Eukaryota</taxon>
        <taxon>Fungi</taxon>
        <taxon>Dikarya</taxon>
        <taxon>Ascomycota</taxon>
        <taxon>Pezizomycotina</taxon>
        <taxon>Sordariomycetes</taxon>
        <taxon>Hypocreomycetidae</taxon>
        <taxon>Hypocreales</taxon>
        <taxon>Nectriaceae</taxon>
        <taxon>Fusarium</taxon>
        <taxon>Fusarium fujikuroi species complex</taxon>
    </lineage>
</organism>
<evidence type="ECO:0000256" key="4">
    <source>
        <dbReference type="ARBA" id="ARBA00022964"/>
    </source>
</evidence>
<keyword evidence="5" id="KW-0560">Oxidoreductase</keyword>
<dbReference type="GO" id="GO:0045329">
    <property type="term" value="P:carnitine biosynthetic process"/>
    <property type="evidence" value="ECO:0007669"/>
    <property type="project" value="TreeGrafter"/>
</dbReference>
<dbReference type="InterPro" id="IPR038492">
    <property type="entry name" value="GBBH-like_N_sf"/>
</dbReference>
<evidence type="ECO:0000256" key="6">
    <source>
        <dbReference type="ARBA" id="ARBA00023004"/>
    </source>
</evidence>
<dbReference type="SUPFAM" id="SSF51197">
    <property type="entry name" value="Clavaminate synthase-like"/>
    <property type="match status" value="1"/>
</dbReference>
<dbReference type="GO" id="GO:0046872">
    <property type="term" value="F:metal ion binding"/>
    <property type="evidence" value="ECO:0007669"/>
    <property type="project" value="UniProtKB-KW"/>
</dbReference>
<dbReference type="Gene3D" id="3.60.130.10">
    <property type="entry name" value="Clavaminate synthase-like"/>
    <property type="match status" value="1"/>
</dbReference>
<dbReference type="OrthoDB" id="406634at2759"/>
<dbReference type="Proteomes" id="UP000737391">
    <property type="component" value="Unassembled WGS sequence"/>
</dbReference>
<evidence type="ECO:0000256" key="2">
    <source>
        <dbReference type="ARBA" id="ARBA00008654"/>
    </source>
</evidence>
<evidence type="ECO:0000259" key="7">
    <source>
        <dbReference type="Pfam" id="PF02668"/>
    </source>
</evidence>
<dbReference type="GO" id="GO:0005739">
    <property type="term" value="C:mitochondrion"/>
    <property type="evidence" value="ECO:0007669"/>
    <property type="project" value="TreeGrafter"/>
</dbReference>
<dbReference type="InterPro" id="IPR042098">
    <property type="entry name" value="TauD-like_sf"/>
</dbReference>
<protein>
    <submittedName>
        <fullName evidence="8">Gamma-butyrobetaine hydroxylase</fullName>
    </submittedName>
</protein>
<dbReference type="PANTHER" id="PTHR10696:SF25">
    <property type="entry name" value="OXIDOREDUCTASE AIM17-RELATED"/>
    <property type="match status" value="1"/>
</dbReference>
<dbReference type="PANTHER" id="PTHR10696">
    <property type="entry name" value="GAMMA-BUTYROBETAINE HYDROXYLASE-RELATED"/>
    <property type="match status" value="1"/>
</dbReference>
<evidence type="ECO:0000256" key="3">
    <source>
        <dbReference type="ARBA" id="ARBA00022723"/>
    </source>
</evidence>
<name>A0A9P5BIW4_9HYPO</name>
<sequence>MISPLLLRDFCQCPLCVHESTYQRLFSTADIPANIQARSVEIDSASQSVNIKLDNDASGYGQDHTTNLSMASLREIVESGSLPGLGRDKHAAQVLWTKEPLPNLRDFDYDEYIKNDEEIYKLIHQLRTDGLAFITNVPGKVESLATIAERIGPVQDTFYGSTWDAHILVIWVSIPTYYTSKNPPHVQLLHCIQSASKGEASVFADAYKSAVDLFHLDPEAFETLATVPVNYHYNHPNDNVYRTTKPVIDLRPLQVGEKVYTRVQDYAQDYHELSIKNGGSGWSDSVLIEHMLKINWGPPFLAPFSNHHDPLIENRRMARGWVQV</sequence>
<evidence type="ECO:0000256" key="5">
    <source>
        <dbReference type="ARBA" id="ARBA00023002"/>
    </source>
</evidence>
<gene>
    <name evidence="8" type="ORF">FAGAP_1763</name>
</gene>
<dbReference type="GO" id="GO:0051213">
    <property type="term" value="F:dioxygenase activity"/>
    <property type="evidence" value="ECO:0007669"/>
    <property type="project" value="UniProtKB-KW"/>
</dbReference>
<reference evidence="8" key="1">
    <citation type="submission" date="2020-01" db="EMBL/GenBank/DDBJ databases">
        <title>Identification and distribution of gene clusters putatively required for synthesis of sphingolipid metabolism inhibitors in phylogenetically diverse species of the filamentous fungus Fusarium.</title>
        <authorList>
            <person name="Kim H.-S."/>
            <person name="Busman M."/>
            <person name="Brown D.W."/>
            <person name="Divon H."/>
            <person name="Uhlig S."/>
            <person name="Proctor R.H."/>
        </authorList>
    </citation>
    <scope>NUCLEOTIDE SEQUENCE</scope>
    <source>
        <strain evidence="8">NRRL 31653</strain>
    </source>
</reference>
<proteinExistence type="inferred from homology"/>
<keyword evidence="4" id="KW-0223">Dioxygenase</keyword>
<dbReference type="InterPro" id="IPR003819">
    <property type="entry name" value="TauD/TfdA-like"/>
</dbReference>
<evidence type="ECO:0000313" key="8">
    <source>
        <dbReference type="EMBL" id="KAF4502023.1"/>
    </source>
</evidence>
<evidence type="ECO:0000313" key="9">
    <source>
        <dbReference type="Proteomes" id="UP000737391"/>
    </source>
</evidence>
<evidence type="ECO:0000256" key="1">
    <source>
        <dbReference type="ARBA" id="ARBA00001954"/>
    </source>
</evidence>
<dbReference type="EMBL" id="LUFC02000100">
    <property type="protein sequence ID" value="KAF4502023.1"/>
    <property type="molecule type" value="Genomic_DNA"/>
</dbReference>
<comment type="cofactor">
    <cofactor evidence="1">
        <name>Fe(2+)</name>
        <dbReference type="ChEBI" id="CHEBI:29033"/>
    </cofactor>
</comment>
<dbReference type="Gene3D" id="3.30.2020.30">
    <property type="match status" value="1"/>
</dbReference>
<accession>A0A9P5BIW4</accession>
<keyword evidence="3" id="KW-0479">Metal-binding</keyword>
<dbReference type="Pfam" id="PF02668">
    <property type="entry name" value="TauD"/>
    <property type="match status" value="1"/>
</dbReference>
<comment type="similarity">
    <text evidence="2">Belongs to the gamma-BBH/TMLD family.</text>
</comment>
<feature type="domain" description="TauD/TfdA-like" evidence="7">
    <location>
        <begin position="105"/>
        <end position="272"/>
    </location>
</feature>
<keyword evidence="6" id="KW-0408">Iron</keyword>
<dbReference type="AlphaFoldDB" id="A0A9P5BIW4"/>